<keyword evidence="5" id="KW-1185">Reference proteome</keyword>
<name>A0A918GDG8_9PSEU</name>
<feature type="domain" description="PucR C-terminal helix-turn-helix" evidence="2">
    <location>
        <begin position="458"/>
        <end position="514"/>
    </location>
</feature>
<comment type="similarity">
    <text evidence="1">Belongs to the CdaR family.</text>
</comment>
<dbReference type="InterPro" id="IPR025736">
    <property type="entry name" value="PucR_C-HTH_dom"/>
</dbReference>
<sequence length="526" mass="55084">MRIDLVRVRDLLALDALDGADVIGGCAGIDAVVRDVVIAEPGTALTVPLPRAAAVVFDLYAGGGPLHREHLLDLLLRRAQHAQASALLVLGVRDVASATHRLADKGRVVTARVPADRTALSVAVDLSTAVHASEVAQNRVLLALAARLRVPSPDLSAILRAVGTTLKAAVWACTAAGVVEGEDAPRTPMREITTTRALTSYRTDGTSAAVLPVNGLGVAPALWLVAERADAGPLWVDTAERALALAHGPTVAWLAREQLAAERDVRLRGTLLTEILEHRDAVSVTVKEQAAMAGLSLSGWHIGVHLRFAGKTPPSAFALSALIRDLEAAGVPVGPFLERSDGWSTWATTQAPPPSERIRDLERVLTKALTAFAENGAPDAIAAGLGSPQRDIGGIATTLGEARQAALIAASDDEPLAVRVVQDLGASRLLLALYSSGPFREHANELVRPITDAGGATLLNTVKVYLDNACSATATSRALKIHRNTVATRIARVEQILGASLDHSHTRLALQLAIGTAKAWPADSTA</sequence>
<evidence type="ECO:0000256" key="1">
    <source>
        <dbReference type="ARBA" id="ARBA00006754"/>
    </source>
</evidence>
<evidence type="ECO:0000259" key="2">
    <source>
        <dbReference type="Pfam" id="PF13556"/>
    </source>
</evidence>
<dbReference type="Gene3D" id="1.10.10.2840">
    <property type="entry name" value="PucR C-terminal helix-turn-helix domain"/>
    <property type="match status" value="1"/>
</dbReference>
<reference evidence="4" key="1">
    <citation type="journal article" date="2014" name="Int. J. Syst. Evol. Microbiol.">
        <title>Complete genome sequence of Corynebacterium casei LMG S-19264T (=DSM 44701T), isolated from a smear-ripened cheese.</title>
        <authorList>
            <consortium name="US DOE Joint Genome Institute (JGI-PGF)"/>
            <person name="Walter F."/>
            <person name="Albersmeier A."/>
            <person name="Kalinowski J."/>
            <person name="Ruckert C."/>
        </authorList>
    </citation>
    <scope>NUCLEOTIDE SEQUENCE</scope>
    <source>
        <strain evidence="4">JCM 3276</strain>
    </source>
</reference>
<dbReference type="InterPro" id="IPR051448">
    <property type="entry name" value="CdaR-like_regulators"/>
</dbReference>
<comment type="caution">
    <text evidence="4">The sequence shown here is derived from an EMBL/GenBank/DDBJ whole genome shotgun (WGS) entry which is preliminary data.</text>
</comment>
<evidence type="ECO:0000313" key="4">
    <source>
        <dbReference type="EMBL" id="GGS29611.1"/>
    </source>
</evidence>
<gene>
    <name evidence="4" type="ORF">GCM10010171_23660</name>
</gene>
<proteinExistence type="inferred from homology"/>
<organism evidence="4 5">
    <name type="scientific">Actinokineospora fastidiosa</name>
    <dbReference type="NCBI Taxonomy" id="1816"/>
    <lineage>
        <taxon>Bacteria</taxon>
        <taxon>Bacillati</taxon>
        <taxon>Actinomycetota</taxon>
        <taxon>Actinomycetes</taxon>
        <taxon>Pseudonocardiales</taxon>
        <taxon>Pseudonocardiaceae</taxon>
        <taxon>Actinokineospora</taxon>
    </lineage>
</organism>
<dbReference type="InterPro" id="IPR041522">
    <property type="entry name" value="CdaR_GGDEF"/>
</dbReference>
<dbReference type="RefSeq" id="WP_189210464.1">
    <property type="nucleotide sequence ID" value="NZ_BMRB01000002.1"/>
</dbReference>
<dbReference type="AlphaFoldDB" id="A0A918GDG8"/>
<dbReference type="PANTHER" id="PTHR33744:SF1">
    <property type="entry name" value="DNA-BINDING TRANSCRIPTIONAL ACTIVATOR ADER"/>
    <property type="match status" value="1"/>
</dbReference>
<dbReference type="PANTHER" id="PTHR33744">
    <property type="entry name" value="CARBOHYDRATE DIACID REGULATOR"/>
    <property type="match status" value="1"/>
</dbReference>
<reference evidence="4" key="2">
    <citation type="submission" date="2020-09" db="EMBL/GenBank/DDBJ databases">
        <authorList>
            <person name="Sun Q."/>
            <person name="Ohkuma M."/>
        </authorList>
    </citation>
    <scope>NUCLEOTIDE SEQUENCE</scope>
    <source>
        <strain evidence="4">JCM 3276</strain>
    </source>
</reference>
<evidence type="ECO:0000313" key="5">
    <source>
        <dbReference type="Proteomes" id="UP000660680"/>
    </source>
</evidence>
<dbReference type="Pfam" id="PF17853">
    <property type="entry name" value="GGDEF_2"/>
    <property type="match status" value="1"/>
</dbReference>
<feature type="domain" description="CdaR GGDEF-like" evidence="3">
    <location>
        <begin position="285"/>
        <end position="406"/>
    </location>
</feature>
<dbReference type="EMBL" id="BMRB01000002">
    <property type="protein sequence ID" value="GGS29611.1"/>
    <property type="molecule type" value="Genomic_DNA"/>
</dbReference>
<dbReference type="Pfam" id="PF13556">
    <property type="entry name" value="HTH_30"/>
    <property type="match status" value="1"/>
</dbReference>
<evidence type="ECO:0000259" key="3">
    <source>
        <dbReference type="Pfam" id="PF17853"/>
    </source>
</evidence>
<protein>
    <recommendedName>
        <fullName evidence="6">PucR family transcriptional regulator</fullName>
    </recommendedName>
</protein>
<dbReference type="Proteomes" id="UP000660680">
    <property type="component" value="Unassembled WGS sequence"/>
</dbReference>
<evidence type="ECO:0008006" key="6">
    <source>
        <dbReference type="Google" id="ProtNLM"/>
    </source>
</evidence>
<accession>A0A918GDG8</accession>
<dbReference type="InterPro" id="IPR042070">
    <property type="entry name" value="PucR_C-HTH_sf"/>
</dbReference>